<proteinExistence type="predicted"/>
<dbReference type="SUPFAM" id="SSF88713">
    <property type="entry name" value="Glycoside hydrolase/deacetylase"/>
    <property type="match status" value="1"/>
</dbReference>
<feature type="domain" description="NodB homology" evidence="4">
    <location>
        <begin position="122"/>
        <end position="311"/>
    </location>
</feature>
<dbReference type="EC" id="3.-.-.-" evidence="5"/>
<evidence type="ECO:0000313" key="6">
    <source>
        <dbReference type="Proteomes" id="UP001550210"/>
    </source>
</evidence>
<keyword evidence="3" id="KW-0812">Transmembrane</keyword>
<dbReference type="PROSITE" id="PS51677">
    <property type="entry name" value="NODB"/>
    <property type="match status" value="1"/>
</dbReference>
<keyword evidence="3" id="KW-0472">Membrane</keyword>
<keyword evidence="3" id="KW-1133">Transmembrane helix</keyword>
<dbReference type="InterPro" id="IPR050248">
    <property type="entry name" value="Polysacc_deacetylase_ArnD"/>
</dbReference>
<dbReference type="GO" id="GO:0016787">
    <property type="term" value="F:hydrolase activity"/>
    <property type="evidence" value="ECO:0007669"/>
    <property type="project" value="UniProtKB-KW"/>
</dbReference>
<comment type="caution">
    <text evidence="5">The sequence shown here is derived from an EMBL/GenBank/DDBJ whole genome shotgun (WGS) entry which is preliminary data.</text>
</comment>
<evidence type="ECO:0000259" key="4">
    <source>
        <dbReference type="PROSITE" id="PS51677"/>
    </source>
</evidence>
<sequence length="331" mass="35282">MVGRQRSRFTDIALRKNQVFSALSDKWCQVPPTKPRGGFSRYVLKGGYRSADDGGMETHSLAARRKVSRRLMTAGLLAGAWGVVAGPLAGTARAAAKRPGATADGLRALFGSENRVIRTSERVVAVTFNAAWNDAGLGSILDDLARRHTPATFFLTGAFADRHPEVVRTLAAAGHGVGNHSYSHPYFTDLTAAGRRREVQAADQALRAAGAGQSLTPFFRFPYSETSAAQIDEVNGLGFADIEFTTDTNGWKGTEGGMTVDLAVGRALDALRPGAIMQMHVGTSEGRAEVIDAQALPRILDAITARGYRVIDLRTLLTPVTGPADHRGLPG</sequence>
<evidence type="ECO:0000256" key="1">
    <source>
        <dbReference type="ARBA" id="ARBA00022723"/>
    </source>
</evidence>
<keyword evidence="2 5" id="KW-0378">Hydrolase</keyword>
<evidence type="ECO:0000313" key="5">
    <source>
        <dbReference type="EMBL" id="MET9847327.1"/>
    </source>
</evidence>
<evidence type="ECO:0000256" key="2">
    <source>
        <dbReference type="ARBA" id="ARBA00022801"/>
    </source>
</evidence>
<keyword evidence="1" id="KW-0479">Metal-binding</keyword>
<dbReference type="CDD" id="cd10917">
    <property type="entry name" value="CE4_NodB_like_6s_7s"/>
    <property type="match status" value="1"/>
</dbReference>
<reference evidence="5 6" key="1">
    <citation type="submission" date="2024-06" db="EMBL/GenBank/DDBJ databases">
        <title>The Natural Products Discovery Center: Release of the First 8490 Sequenced Strains for Exploring Actinobacteria Biosynthetic Diversity.</title>
        <authorList>
            <person name="Kalkreuter E."/>
            <person name="Kautsar S.A."/>
            <person name="Yang D."/>
            <person name="Bader C.D."/>
            <person name="Teijaro C.N."/>
            <person name="Fluegel L."/>
            <person name="Davis C.M."/>
            <person name="Simpson J.R."/>
            <person name="Lauterbach L."/>
            <person name="Steele A.D."/>
            <person name="Gui C."/>
            <person name="Meng S."/>
            <person name="Li G."/>
            <person name="Viehrig K."/>
            <person name="Ye F."/>
            <person name="Su P."/>
            <person name="Kiefer A.F."/>
            <person name="Nichols A."/>
            <person name="Cepeda A.J."/>
            <person name="Yan W."/>
            <person name="Fan B."/>
            <person name="Jiang Y."/>
            <person name="Adhikari A."/>
            <person name="Zheng C.-J."/>
            <person name="Schuster L."/>
            <person name="Cowan T.M."/>
            <person name="Smanski M.J."/>
            <person name="Chevrette M.G."/>
            <person name="De Carvalho L.P.S."/>
            <person name="Shen B."/>
        </authorList>
    </citation>
    <scope>NUCLEOTIDE SEQUENCE [LARGE SCALE GENOMIC DNA]</scope>
    <source>
        <strain evidence="5 6">NPDC006434</strain>
    </source>
</reference>
<dbReference type="InterPro" id="IPR002509">
    <property type="entry name" value="NODB_dom"/>
</dbReference>
<dbReference type="InterPro" id="IPR011330">
    <property type="entry name" value="Glyco_hydro/deAcase_b/a-brl"/>
</dbReference>
<evidence type="ECO:0000256" key="3">
    <source>
        <dbReference type="SAM" id="Phobius"/>
    </source>
</evidence>
<feature type="transmembrane region" description="Helical" evidence="3">
    <location>
        <begin position="71"/>
        <end position="89"/>
    </location>
</feature>
<dbReference type="EMBL" id="JBEXPZ010000029">
    <property type="protein sequence ID" value="MET9847327.1"/>
    <property type="molecule type" value="Genomic_DNA"/>
</dbReference>
<dbReference type="PANTHER" id="PTHR10587">
    <property type="entry name" value="GLYCOSYL TRANSFERASE-RELATED"/>
    <property type="match status" value="1"/>
</dbReference>
<dbReference type="RefSeq" id="WP_355398521.1">
    <property type="nucleotide sequence ID" value="NZ_JBEXPZ010000029.1"/>
</dbReference>
<organism evidence="5 6">
    <name type="scientific">Streptomyces ossamyceticus</name>
    <dbReference type="NCBI Taxonomy" id="249581"/>
    <lineage>
        <taxon>Bacteria</taxon>
        <taxon>Bacillati</taxon>
        <taxon>Actinomycetota</taxon>
        <taxon>Actinomycetes</taxon>
        <taxon>Kitasatosporales</taxon>
        <taxon>Streptomycetaceae</taxon>
        <taxon>Streptomyces</taxon>
    </lineage>
</organism>
<accession>A0ABV2V1W0</accession>
<name>A0ABV2V1W0_9ACTN</name>
<dbReference type="Pfam" id="PF01522">
    <property type="entry name" value="Polysacc_deac_1"/>
    <property type="match status" value="1"/>
</dbReference>
<keyword evidence="6" id="KW-1185">Reference proteome</keyword>
<gene>
    <name evidence="5" type="ORF">ABZZ21_22810</name>
</gene>
<dbReference type="Gene3D" id="3.20.20.370">
    <property type="entry name" value="Glycoside hydrolase/deacetylase"/>
    <property type="match status" value="1"/>
</dbReference>
<protein>
    <submittedName>
        <fullName evidence="5">Polysaccharide deacetylase family protein</fullName>
        <ecNumber evidence="5">3.-.-.-</ecNumber>
    </submittedName>
</protein>
<dbReference type="PANTHER" id="PTHR10587:SF133">
    <property type="entry name" value="CHITIN DEACETYLASE 1-RELATED"/>
    <property type="match status" value="1"/>
</dbReference>
<dbReference type="Proteomes" id="UP001550210">
    <property type="component" value="Unassembled WGS sequence"/>
</dbReference>